<sequence length="242" mass="28039">MLEVYFVANVYVGGKRKRGRRIWLILIIIIAIIAAFLGFMLYRYNQFINNPVAASSSVTYTVSYDNGLYFIRVLNDNRKIMIVKVEDGTTFPESYITLSSENLDKVTNDFLELFDLNSNFNYYFYLNDEVANEFISKLGGSTLKGIDGFFDALKNSEIRFWQVFSLEGYVDIVKNYYRSTNLDEEGLYALIDGFSKYSITNYDKLTVPLLLNEPIQINIANQTIERKYADVEAFERVKEIVE</sequence>
<keyword evidence="1" id="KW-1133">Transmembrane helix</keyword>
<dbReference type="HOGENOM" id="CLU_1173876_0_0_0"/>
<dbReference type="AlphaFoldDB" id="A9BJN4"/>
<proteinExistence type="predicted"/>
<dbReference type="STRING" id="403833.Pmob_0904"/>
<organism evidence="2 3">
    <name type="scientific">Petrotoga mobilis (strain DSM 10674 / SJ95)</name>
    <dbReference type="NCBI Taxonomy" id="403833"/>
    <lineage>
        <taxon>Bacteria</taxon>
        <taxon>Thermotogati</taxon>
        <taxon>Thermotogota</taxon>
        <taxon>Thermotogae</taxon>
        <taxon>Petrotogales</taxon>
        <taxon>Petrotogaceae</taxon>
        <taxon>Petrotoga</taxon>
    </lineage>
</organism>
<dbReference type="EMBL" id="CP000879">
    <property type="protein sequence ID" value="ABX31627.1"/>
    <property type="molecule type" value="Genomic_DNA"/>
</dbReference>
<evidence type="ECO:0000313" key="2">
    <source>
        <dbReference type="EMBL" id="ABX31627.1"/>
    </source>
</evidence>
<feature type="transmembrane region" description="Helical" evidence="1">
    <location>
        <begin position="22"/>
        <end position="42"/>
    </location>
</feature>
<name>A9BJN4_PETMO</name>
<reference evidence="2" key="1">
    <citation type="submission" date="2007-11" db="EMBL/GenBank/DDBJ databases">
        <title>Complete sequence of Petroga mobilis SJ95.</title>
        <authorList>
            <consortium name="US DOE Joint Genome Institute"/>
            <person name="Copeland A."/>
            <person name="Lucas S."/>
            <person name="Lapidus A."/>
            <person name="Barry K."/>
            <person name="Glavina del Rio T."/>
            <person name="Dalin E."/>
            <person name="Tice H."/>
            <person name="Pitluck S."/>
            <person name="Meincke L."/>
            <person name="Brettin T."/>
            <person name="Bruce D."/>
            <person name="Detter J.C."/>
            <person name="Han C."/>
            <person name="Kuske C.R."/>
            <person name="Schmutz J."/>
            <person name="Larimer F."/>
            <person name="Land M."/>
            <person name="Hauser L."/>
            <person name="Kyrpides N."/>
            <person name="Mikhailova N."/>
            <person name="Noll K."/>
            <person name="Richardson P."/>
        </authorList>
    </citation>
    <scope>NUCLEOTIDE SEQUENCE [LARGE SCALE GENOMIC DNA]</scope>
    <source>
        <strain evidence="2">SJ95</strain>
    </source>
</reference>
<keyword evidence="1" id="KW-0472">Membrane</keyword>
<dbReference type="KEGG" id="pmo:Pmob_0904"/>
<evidence type="ECO:0000256" key="1">
    <source>
        <dbReference type="SAM" id="Phobius"/>
    </source>
</evidence>
<protein>
    <submittedName>
        <fullName evidence="2">Uncharacterized protein</fullName>
    </submittedName>
</protein>
<dbReference type="Proteomes" id="UP000000789">
    <property type="component" value="Chromosome"/>
</dbReference>
<evidence type="ECO:0000313" key="3">
    <source>
        <dbReference type="Proteomes" id="UP000000789"/>
    </source>
</evidence>
<gene>
    <name evidence="2" type="ordered locus">Pmob_0904</name>
</gene>
<keyword evidence="3" id="KW-1185">Reference proteome</keyword>
<accession>A9BJN4</accession>
<keyword evidence="1" id="KW-0812">Transmembrane</keyword>